<comment type="caution">
    <text evidence="1">The sequence shown here is derived from an EMBL/GenBank/DDBJ whole genome shotgun (WGS) entry which is preliminary data.</text>
</comment>
<dbReference type="Proteomes" id="UP000324222">
    <property type="component" value="Unassembled WGS sequence"/>
</dbReference>
<dbReference type="EMBL" id="VSRR010078977">
    <property type="protein sequence ID" value="MPC88798.1"/>
    <property type="molecule type" value="Genomic_DNA"/>
</dbReference>
<protein>
    <submittedName>
        <fullName evidence="1">Uncharacterized protein</fullName>
    </submittedName>
</protein>
<name>A0A5B7J7A9_PORTR</name>
<evidence type="ECO:0000313" key="2">
    <source>
        <dbReference type="Proteomes" id="UP000324222"/>
    </source>
</evidence>
<gene>
    <name evidence="1" type="ORF">E2C01_083719</name>
</gene>
<accession>A0A5B7J7A9</accession>
<proteinExistence type="predicted"/>
<sequence length="92" mass="10442">MCPSTEGVNHMQTSLSLPPIQAPMTHFFLELREVVAASQDGCISSVDVSAFFLWANPRRQKREMATLTRDRSISSILASWWRKMEKGGREET</sequence>
<keyword evidence="2" id="KW-1185">Reference proteome</keyword>
<reference evidence="1 2" key="1">
    <citation type="submission" date="2019-05" db="EMBL/GenBank/DDBJ databases">
        <title>Another draft genome of Portunus trituberculatus and its Hox gene families provides insights of decapod evolution.</title>
        <authorList>
            <person name="Jeong J.-H."/>
            <person name="Song I."/>
            <person name="Kim S."/>
            <person name="Choi T."/>
            <person name="Kim D."/>
            <person name="Ryu S."/>
            <person name="Kim W."/>
        </authorList>
    </citation>
    <scope>NUCLEOTIDE SEQUENCE [LARGE SCALE GENOMIC DNA]</scope>
    <source>
        <tissue evidence="1">Muscle</tissue>
    </source>
</reference>
<dbReference type="AlphaFoldDB" id="A0A5B7J7A9"/>
<organism evidence="1 2">
    <name type="scientific">Portunus trituberculatus</name>
    <name type="common">Swimming crab</name>
    <name type="synonym">Neptunus trituberculatus</name>
    <dbReference type="NCBI Taxonomy" id="210409"/>
    <lineage>
        <taxon>Eukaryota</taxon>
        <taxon>Metazoa</taxon>
        <taxon>Ecdysozoa</taxon>
        <taxon>Arthropoda</taxon>
        <taxon>Crustacea</taxon>
        <taxon>Multicrustacea</taxon>
        <taxon>Malacostraca</taxon>
        <taxon>Eumalacostraca</taxon>
        <taxon>Eucarida</taxon>
        <taxon>Decapoda</taxon>
        <taxon>Pleocyemata</taxon>
        <taxon>Brachyura</taxon>
        <taxon>Eubrachyura</taxon>
        <taxon>Portunoidea</taxon>
        <taxon>Portunidae</taxon>
        <taxon>Portuninae</taxon>
        <taxon>Portunus</taxon>
    </lineage>
</organism>
<evidence type="ECO:0000313" key="1">
    <source>
        <dbReference type="EMBL" id="MPC88798.1"/>
    </source>
</evidence>